<reference evidence="10" key="2">
    <citation type="journal article" date="2007" name="PLoS Biol.">
        <title>Survey sequencing and comparative analysis of the elephant shark (Callorhinchus milii) genome.</title>
        <authorList>
            <person name="Venkatesh B."/>
            <person name="Kirkness E.F."/>
            <person name="Loh Y.H."/>
            <person name="Halpern A.L."/>
            <person name="Lee A.P."/>
            <person name="Johnson J."/>
            <person name="Dandona N."/>
            <person name="Viswanathan L.D."/>
            <person name="Tay A."/>
            <person name="Venter J.C."/>
            <person name="Strausberg R.L."/>
            <person name="Brenner S."/>
        </authorList>
    </citation>
    <scope>NUCLEOTIDE SEQUENCE [LARGE SCALE GENOMIC DNA]</scope>
</reference>
<dbReference type="Pfam" id="PF00019">
    <property type="entry name" value="TGF_beta"/>
    <property type="match status" value="1"/>
</dbReference>
<dbReference type="Gene3D" id="2.10.90.10">
    <property type="entry name" value="Cystine-knot cytokines"/>
    <property type="match status" value="1"/>
</dbReference>
<comment type="subcellular location">
    <subcellularLocation>
        <location evidence="1">Secreted</location>
    </subcellularLocation>
</comment>
<keyword evidence="4" id="KW-0732">Signal</keyword>
<accession>A0A4W3GSD4</accession>
<protein>
    <submittedName>
        <fullName evidence="9">Artemin a</fullName>
    </submittedName>
</protein>
<evidence type="ECO:0000256" key="6">
    <source>
        <dbReference type="ARBA" id="ARBA00023157"/>
    </source>
</evidence>
<dbReference type="CDD" id="cd19381">
    <property type="entry name" value="TGF_beta_Artemin"/>
    <property type="match status" value="1"/>
</dbReference>
<evidence type="ECO:0000313" key="9">
    <source>
        <dbReference type="Ensembl" id="ENSCMIP00000005952.1"/>
    </source>
</evidence>
<evidence type="ECO:0000256" key="4">
    <source>
        <dbReference type="ARBA" id="ARBA00022729"/>
    </source>
</evidence>
<reference evidence="9" key="5">
    <citation type="submission" date="2025-09" db="UniProtKB">
        <authorList>
            <consortium name="Ensembl"/>
        </authorList>
    </citation>
    <scope>IDENTIFICATION</scope>
</reference>
<dbReference type="GeneTree" id="ENSGT00950000182993"/>
<keyword evidence="3" id="KW-0964">Secreted</keyword>
<evidence type="ECO:0000256" key="3">
    <source>
        <dbReference type="ARBA" id="ARBA00022525"/>
    </source>
</evidence>
<dbReference type="GO" id="GO:0030116">
    <property type="term" value="F:glial cell-derived neurotrophic factor receptor binding"/>
    <property type="evidence" value="ECO:0007669"/>
    <property type="project" value="InterPro"/>
</dbReference>
<feature type="domain" description="TGF-beta family profile" evidence="8">
    <location>
        <begin position="1"/>
        <end position="113"/>
    </location>
</feature>
<reference evidence="10" key="1">
    <citation type="journal article" date="2006" name="Science">
        <title>Ancient noncoding elements conserved in the human genome.</title>
        <authorList>
            <person name="Venkatesh B."/>
            <person name="Kirkness E.F."/>
            <person name="Loh Y.H."/>
            <person name="Halpern A.L."/>
            <person name="Lee A.P."/>
            <person name="Johnson J."/>
            <person name="Dandona N."/>
            <person name="Viswanathan L.D."/>
            <person name="Tay A."/>
            <person name="Venter J.C."/>
            <person name="Strausberg R.L."/>
            <person name="Brenner S."/>
        </authorList>
    </citation>
    <scope>NUCLEOTIDE SEQUENCE [LARGE SCALE GENOMIC DNA]</scope>
</reference>
<dbReference type="GO" id="GO:0008083">
    <property type="term" value="F:growth factor activity"/>
    <property type="evidence" value="ECO:0007669"/>
    <property type="project" value="UniProtKB-KW"/>
</dbReference>
<evidence type="ECO:0000256" key="2">
    <source>
        <dbReference type="ARBA" id="ARBA00009832"/>
    </source>
</evidence>
<dbReference type="InterPro" id="IPR029034">
    <property type="entry name" value="Cystine-knot_cytokine"/>
</dbReference>
<organism evidence="9 10">
    <name type="scientific">Callorhinchus milii</name>
    <name type="common">Ghost shark</name>
    <dbReference type="NCBI Taxonomy" id="7868"/>
    <lineage>
        <taxon>Eukaryota</taxon>
        <taxon>Metazoa</taxon>
        <taxon>Chordata</taxon>
        <taxon>Craniata</taxon>
        <taxon>Vertebrata</taxon>
        <taxon>Chondrichthyes</taxon>
        <taxon>Holocephali</taxon>
        <taxon>Chimaeriformes</taxon>
        <taxon>Callorhinchidae</taxon>
        <taxon>Callorhinchus</taxon>
    </lineage>
</organism>
<dbReference type="SUPFAM" id="SSF57501">
    <property type="entry name" value="Cystine-knot cytokines"/>
    <property type="match status" value="1"/>
</dbReference>
<evidence type="ECO:0000256" key="7">
    <source>
        <dbReference type="RuleBase" id="RU000354"/>
    </source>
</evidence>
<proteinExistence type="inferred from homology"/>
<sequence length="114" mass="13204">MTVYFVGETWHQDNEGCRIRKRNIKVGALGLGYMSEEIVLFKYCSGSCQLSRTNYDLTLTELLKQRVIPSFPNEKVISHPCCRPVRYEDVTFLDLQNKWQRVEHLSAAECKCIG</sequence>
<keyword evidence="5 7" id="KW-0339">Growth factor</keyword>
<evidence type="ECO:0000256" key="1">
    <source>
        <dbReference type="ARBA" id="ARBA00004613"/>
    </source>
</evidence>
<reference evidence="10" key="3">
    <citation type="journal article" date="2014" name="Nature">
        <title>Elephant shark genome provides unique insights into gnathostome evolution.</title>
        <authorList>
            <consortium name="International Elephant Shark Genome Sequencing Consortium"/>
            <person name="Venkatesh B."/>
            <person name="Lee A.P."/>
            <person name="Ravi V."/>
            <person name="Maurya A.K."/>
            <person name="Lian M.M."/>
            <person name="Swann J.B."/>
            <person name="Ohta Y."/>
            <person name="Flajnik M.F."/>
            <person name="Sutoh Y."/>
            <person name="Kasahara M."/>
            <person name="Hoon S."/>
            <person name="Gangu V."/>
            <person name="Roy S.W."/>
            <person name="Irimia M."/>
            <person name="Korzh V."/>
            <person name="Kondrychyn I."/>
            <person name="Lim Z.W."/>
            <person name="Tay B.H."/>
            <person name="Tohari S."/>
            <person name="Kong K.W."/>
            <person name="Ho S."/>
            <person name="Lorente-Galdos B."/>
            <person name="Quilez J."/>
            <person name="Marques-Bonet T."/>
            <person name="Raney B.J."/>
            <person name="Ingham P.W."/>
            <person name="Tay A."/>
            <person name="Hillier L.W."/>
            <person name="Minx P."/>
            <person name="Boehm T."/>
            <person name="Wilson R.K."/>
            <person name="Brenner S."/>
            <person name="Warren W.C."/>
        </authorList>
    </citation>
    <scope>NUCLEOTIDE SEQUENCE [LARGE SCALE GENOMIC DNA]</scope>
</reference>
<dbReference type="AlphaFoldDB" id="A0A4W3GSD4"/>
<evidence type="ECO:0000313" key="10">
    <source>
        <dbReference type="Proteomes" id="UP000314986"/>
    </source>
</evidence>
<keyword evidence="6" id="KW-1015">Disulfide bond</keyword>
<dbReference type="PANTHER" id="PTHR12173:SF8">
    <property type="entry name" value="PERSEPHIN"/>
    <property type="match status" value="1"/>
</dbReference>
<reference evidence="9" key="4">
    <citation type="submission" date="2025-08" db="UniProtKB">
        <authorList>
            <consortium name="Ensembl"/>
        </authorList>
    </citation>
    <scope>IDENTIFICATION</scope>
</reference>
<dbReference type="Ensembl" id="ENSCMIT00000006149.1">
    <property type="protein sequence ID" value="ENSCMIP00000005952.1"/>
    <property type="gene ID" value="ENSCMIG00000003425.1"/>
</dbReference>
<dbReference type="STRING" id="7868.ENSCMIP00000005952"/>
<dbReference type="InParanoid" id="A0A4W3GSD4"/>
<dbReference type="OMA" id="CCRPERY"/>
<name>A0A4W3GSD4_CALMI</name>
<dbReference type="PROSITE" id="PS51362">
    <property type="entry name" value="TGF_BETA_2"/>
    <property type="match status" value="1"/>
</dbReference>
<keyword evidence="10" id="KW-1185">Reference proteome</keyword>
<dbReference type="InterPro" id="IPR043401">
    <property type="entry name" value="GDNF_fam"/>
</dbReference>
<evidence type="ECO:0000256" key="5">
    <source>
        <dbReference type="ARBA" id="ARBA00023030"/>
    </source>
</evidence>
<evidence type="ECO:0000259" key="8">
    <source>
        <dbReference type="PROSITE" id="PS51362"/>
    </source>
</evidence>
<dbReference type="GO" id="GO:0007399">
    <property type="term" value="P:nervous system development"/>
    <property type="evidence" value="ECO:0007669"/>
    <property type="project" value="UniProtKB-ARBA"/>
</dbReference>
<dbReference type="GO" id="GO:0005576">
    <property type="term" value="C:extracellular region"/>
    <property type="evidence" value="ECO:0007669"/>
    <property type="project" value="UniProtKB-SubCell"/>
</dbReference>
<dbReference type="InterPro" id="IPR001839">
    <property type="entry name" value="TGF-b_C"/>
</dbReference>
<dbReference type="Proteomes" id="UP000314986">
    <property type="component" value="Unassembled WGS sequence"/>
</dbReference>
<comment type="similarity">
    <text evidence="2">Belongs to the TGF-beta family. GDNF subfamily.</text>
</comment>
<dbReference type="GO" id="GO:0030971">
    <property type="term" value="F:receptor tyrosine kinase binding"/>
    <property type="evidence" value="ECO:0007669"/>
    <property type="project" value="InterPro"/>
</dbReference>
<dbReference type="PANTHER" id="PTHR12173">
    <property type="entry name" value="GDNF SUBFAMILY OF TGF-BETA FAMILY"/>
    <property type="match status" value="1"/>
</dbReference>